<dbReference type="Proteomes" id="UP000282674">
    <property type="component" value="Unassembled WGS sequence"/>
</dbReference>
<evidence type="ECO:0000313" key="3">
    <source>
        <dbReference type="Proteomes" id="UP000282674"/>
    </source>
</evidence>
<comment type="caution">
    <text evidence="2">The sequence shown here is derived from an EMBL/GenBank/DDBJ whole genome shotgun (WGS) entry which is preliminary data.</text>
</comment>
<name>A0A3M2LT59_9ACTN</name>
<evidence type="ECO:0000256" key="1">
    <source>
        <dbReference type="SAM" id="Coils"/>
    </source>
</evidence>
<gene>
    <name evidence="2" type="ORF">EBO15_25670</name>
</gene>
<dbReference type="EMBL" id="RFFG01000051">
    <property type="protein sequence ID" value="RMI40661.1"/>
    <property type="molecule type" value="Genomic_DNA"/>
</dbReference>
<proteinExistence type="predicted"/>
<sequence length="371" mass="40514">MTLYAYDEQGRSLLAVWGSGTGHRTAQIASVPETVEEASARSLAQAMSALSDAMWRTYTHPPEAAKSLEENTEGWRRAQTQALLPKVPDILRDPNLLLDRVVSYNPVEESAHRVGRALHRAGDARLSEAVIREARTELDAIERAGRGDLTGRAAHAVTLTRAGASPSQIAAADDLLRTSLLSGHEPFTDLDPAAASVAAAHWLQAAADATAKLTGVPPTAIVQEADNIEALPYRTPTTVLELMEQGLSPYGAVTRLLAEAMAVAEGLVHDVDELQDRFTELEELAARHSDRDPNFRAVLFSEVRLTTLDPARPAQDLLEDLLYGIRACWLLYSESAHEDFDDQTEEPAEHLHTDFLEAVRAEAQNTSNRLH</sequence>
<feature type="coiled-coil region" evidence="1">
    <location>
        <begin position="257"/>
        <end position="291"/>
    </location>
</feature>
<keyword evidence="3" id="KW-1185">Reference proteome</keyword>
<organism evidence="2 3">
    <name type="scientific">Actinomadura harenae</name>
    <dbReference type="NCBI Taxonomy" id="2483351"/>
    <lineage>
        <taxon>Bacteria</taxon>
        <taxon>Bacillati</taxon>
        <taxon>Actinomycetota</taxon>
        <taxon>Actinomycetes</taxon>
        <taxon>Streptosporangiales</taxon>
        <taxon>Thermomonosporaceae</taxon>
        <taxon>Actinomadura</taxon>
    </lineage>
</organism>
<protein>
    <submittedName>
        <fullName evidence="2">Uncharacterized protein</fullName>
    </submittedName>
</protein>
<evidence type="ECO:0000313" key="2">
    <source>
        <dbReference type="EMBL" id="RMI40661.1"/>
    </source>
</evidence>
<keyword evidence="1" id="KW-0175">Coiled coil</keyword>
<dbReference type="AlphaFoldDB" id="A0A3M2LT59"/>
<reference evidence="2 3" key="1">
    <citation type="submission" date="2018-10" db="EMBL/GenBank/DDBJ databases">
        <title>Isolation from soil.</title>
        <authorList>
            <person name="Hu J."/>
        </authorList>
    </citation>
    <scope>NUCLEOTIDE SEQUENCE [LARGE SCALE GENOMIC DNA]</scope>
    <source>
        <strain evidence="2 3">NEAU-Ht49</strain>
    </source>
</reference>
<dbReference type="OrthoDB" id="3212365at2"/>
<dbReference type="RefSeq" id="WP_122197004.1">
    <property type="nucleotide sequence ID" value="NZ_JBHSKC010000002.1"/>
</dbReference>
<accession>A0A3M2LT59</accession>